<name>A0A645IED5_9ZZZZ</name>
<protein>
    <recommendedName>
        <fullName evidence="3">DUF2992 domain-containing protein</fullName>
    </recommendedName>
</protein>
<sequence length="91" mass="11009">MLKNWHKLVFSPAIDAERAEEKRINPKRLQRVINRQIQTLGIGTKAQQALKLQHEKGKADRKIHTRKKREDEKIRQFELRQEKRKEKHRGH</sequence>
<dbReference type="AlphaFoldDB" id="A0A645IED5"/>
<feature type="region of interest" description="Disordered" evidence="1">
    <location>
        <begin position="48"/>
        <end position="91"/>
    </location>
</feature>
<evidence type="ECO:0008006" key="3">
    <source>
        <dbReference type="Google" id="ProtNLM"/>
    </source>
</evidence>
<evidence type="ECO:0000256" key="1">
    <source>
        <dbReference type="SAM" id="MobiDB-lite"/>
    </source>
</evidence>
<comment type="caution">
    <text evidence="2">The sequence shown here is derived from an EMBL/GenBank/DDBJ whole genome shotgun (WGS) entry which is preliminary data.</text>
</comment>
<gene>
    <name evidence="2" type="ORF">SDC9_196817</name>
</gene>
<organism evidence="2">
    <name type="scientific">bioreactor metagenome</name>
    <dbReference type="NCBI Taxonomy" id="1076179"/>
    <lineage>
        <taxon>unclassified sequences</taxon>
        <taxon>metagenomes</taxon>
        <taxon>ecological metagenomes</taxon>
    </lineage>
</organism>
<dbReference type="EMBL" id="VSSQ01112227">
    <property type="protein sequence ID" value="MPN49202.1"/>
    <property type="molecule type" value="Genomic_DNA"/>
</dbReference>
<dbReference type="InterPro" id="IPR016787">
    <property type="entry name" value="UCP021328"/>
</dbReference>
<accession>A0A645IED5</accession>
<dbReference type="Pfam" id="PF11208">
    <property type="entry name" value="DUF2992"/>
    <property type="match status" value="1"/>
</dbReference>
<evidence type="ECO:0000313" key="2">
    <source>
        <dbReference type="EMBL" id="MPN49202.1"/>
    </source>
</evidence>
<reference evidence="2" key="1">
    <citation type="submission" date="2019-08" db="EMBL/GenBank/DDBJ databases">
        <authorList>
            <person name="Kucharzyk K."/>
            <person name="Murdoch R.W."/>
            <person name="Higgins S."/>
            <person name="Loffler F."/>
        </authorList>
    </citation>
    <scope>NUCLEOTIDE SEQUENCE</scope>
</reference>
<proteinExistence type="predicted"/>
<feature type="compositionally biased region" description="Basic and acidic residues" evidence="1">
    <location>
        <begin position="52"/>
        <end position="84"/>
    </location>
</feature>